<evidence type="ECO:0000313" key="4">
    <source>
        <dbReference type="Proteomes" id="UP000224974"/>
    </source>
</evidence>
<dbReference type="EMBL" id="PDDX01000001">
    <property type="protein sequence ID" value="PHI29093.1"/>
    <property type="molecule type" value="Genomic_DNA"/>
</dbReference>
<dbReference type="InterPro" id="IPR032710">
    <property type="entry name" value="NTF2-like_dom_sf"/>
</dbReference>
<dbReference type="STRING" id="1111728.GCA_000427805_00744"/>
<evidence type="ECO:0000256" key="1">
    <source>
        <dbReference type="SAM" id="Phobius"/>
    </source>
</evidence>
<keyword evidence="1" id="KW-1133">Transmembrane helix</keyword>
<evidence type="ECO:0000256" key="2">
    <source>
        <dbReference type="SAM" id="SignalP"/>
    </source>
</evidence>
<keyword evidence="2" id="KW-0732">Signal</keyword>
<gene>
    <name evidence="3" type="ORF">CRN84_07050</name>
</gene>
<proteinExistence type="predicted"/>
<reference evidence="4" key="1">
    <citation type="submission" date="2017-09" db="EMBL/GenBank/DDBJ databases">
        <title>FDA dAtabase for Regulatory Grade micrObial Sequences (FDA-ARGOS): Supporting development and validation of Infectious Disease Dx tests.</title>
        <authorList>
            <person name="Minogue T."/>
            <person name="Wolcott M."/>
            <person name="Wasieloski L."/>
            <person name="Aguilar W."/>
            <person name="Moore D."/>
            <person name="Tallon L."/>
            <person name="Sadzewicz L."/>
            <person name="Ott S."/>
            <person name="Zhao X."/>
            <person name="Nagaraj S."/>
            <person name="Vavikolanu K."/>
            <person name="Aluvathingal J."/>
            <person name="Nadendla S."/>
            <person name="Sichtig H."/>
        </authorList>
    </citation>
    <scope>NUCLEOTIDE SEQUENCE [LARGE SCALE GENOMIC DNA]</scope>
    <source>
        <strain evidence="4">FDAARGOS_387</strain>
    </source>
</reference>
<dbReference type="SUPFAM" id="SSF54427">
    <property type="entry name" value="NTF2-like"/>
    <property type="match status" value="1"/>
</dbReference>
<evidence type="ECO:0000313" key="3">
    <source>
        <dbReference type="EMBL" id="PHI29093.1"/>
    </source>
</evidence>
<feature type="signal peptide" evidence="2">
    <location>
        <begin position="1"/>
        <end position="18"/>
    </location>
</feature>
<name>A0A2C6DK72_9GAMM</name>
<dbReference type="OrthoDB" id="6630316at2"/>
<dbReference type="Gene3D" id="3.10.450.50">
    <property type="match status" value="1"/>
</dbReference>
<protein>
    <submittedName>
        <fullName evidence="3">Uncharacterized protein</fullName>
    </submittedName>
</protein>
<organism evidence="3 4">
    <name type="scientific">Budvicia aquatica</name>
    <dbReference type="NCBI Taxonomy" id="82979"/>
    <lineage>
        <taxon>Bacteria</taxon>
        <taxon>Pseudomonadati</taxon>
        <taxon>Pseudomonadota</taxon>
        <taxon>Gammaproteobacteria</taxon>
        <taxon>Enterobacterales</taxon>
        <taxon>Budviciaceae</taxon>
        <taxon>Budvicia</taxon>
    </lineage>
</organism>
<dbReference type="RefSeq" id="WP_029096320.1">
    <property type="nucleotide sequence ID" value="NZ_BRLG01000029.1"/>
</dbReference>
<feature type="chain" id="PRO_5011999372" evidence="2">
    <location>
        <begin position="19"/>
        <end position="195"/>
    </location>
</feature>
<keyword evidence="1" id="KW-0472">Membrane</keyword>
<keyword evidence="4" id="KW-1185">Reference proteome</keyword>
<keyword evidence="1" id="KW-0812">Transmembrane</keyword>
<comment type="caution">
    <text evidence="3">The sequence shown here is derived from an EMBL/GenBank/DDBJ whole genome shotgun (WGS) entry which is preliminary data.</text>
</comment>
<accession>A0A2C6DK72</accession>
<dbReference type="Proteomes" id="UP000224974">
    <property type="component" value="Unassembled WGS sequence"/>
</dbReference>
<dbReference type="AlphaFoldDB" id="A0A2C6DK72"/>
<feature type="transmembrane region" description="Helical" evidence="1">
    <location>
        <begin position="172"/>
        <end position="190"/>
    </location>
</feature>
<sequence length="195" mass="21890">MKKILILVLALFSINALAEDADTAIHNELRQVLKTVTESINSGEYEKMLPVLSKQVKATPITQEFISGQQEIVPYFERWFGPDRFLKKLTISFIPDITTELSADKTWGVVYGRGVEQYTLSDGRTYDLNTRWTATLVLEDGHWKIRSIHIGTDFMDNPLLTEAKNALIKGTLGGAAGGLLAGILLGFFIFRKKKR</sequence>